<keyword evidence="1" id="KW-0547">Nucleotide-binding</keyword>
<feature type="domain" description="Helicase ATP-binding" evidence="4">
    <location>
        <begin position="12"/>
        <end position="212"/>
    </location>
</feature>
<dbReference type="GO" id="GO:0016787">
    <property type="term" value="F:hydrolase activity"/>
    <property type="evidence" value="ECO:0007669"/>
    <property type="project" value="UniProtKB-KW"/>
</dbReference>
<dbReference type="Proteomes" id="UP000244773">
    <property type="component" value="Segment"/>
</dbReference>
<dbReference type="Pfam" id="PF00270">
    <property type="entry name" value="DEAD"/>
    <property type="match status" value="1"/>
</dbReference>
<dbReference type="InterPro" id="IPR027417">
    <property type="entry name" value="P-loop_NTPase"/>
</dbReference>
<evidence type="ECO:0000256" key="2">
    <source>
        <dbReference type="ARBA" id="ARBA00022801"/>
    </source>
</evidence>
<dbReference type="EMBL" id="KY322437">
    <property type="protein sequence ID" value="AUF82405.1"/>
    <property type="molecule type" value="Genomic_DNA"/>
</dbReference>
<keyword evidence="3" id="KW-0067">ATP-binding</keyword>
<evidence type="ECO:0000259" key="4">
    <source>
        <dbReference type="PROSITE" id="PS51192"/>
    </source>
</evidence>
<dbReference type="PROSITE" id="PS51192">
    <property type="entry name" value="HELICASE_ATP_BIND_1"/>
    <property type="match status" value="1"/>
</dbReference>
<protein>
    <submittedName>
        <fullName evidence="6">Putative DEAD/DEAH-box RNA helicase</fullName>
    </submittedName>
</protein>
<dbReference type="SUPFAM" id="SSF52540">
    <property type="entry name" value="P-loop containing nucleoside triphosphate hydrolases"/>
    <property type="match status" value="1"/>
</dbReference>
<feature type="domain" description="Helicase C-terminal" evidence="5">
    <location>
        <begin position="306"/>
        <end position="450"/>
    </location>
</feature>
<dbReference type="GO" id="GO:0003676">
    <property type="term" value="F:nucleic acid binding"/>
    <property type="evidence" value="ECO:0007669"/>
    <property type="project" value="InterPro"/>
</dbReference>
<dbReference type="InterPro" id="IPR014001">
    <property type="entry name" value="Helicase_ATP-bd"/>
</dbReference>
<dbReference type="CDD" id="cd18787">
    <property type="entry name" value="SF2_C_DEAD"/>
    <property type="match status" value="1"/>
</dbReference>
<reference evidence="6" key="1">
    <citation type="journal article" date="2018" name="Virology">
        <title>A giant virus infecting green algae encodes key fermentation genes.</title>
        <authorList>
            <person name="Schvarcz C.R."/>
            <person name="Steward G.F."/>
        </authorList>
    </citation>
    <scope>NUCLEOTIDE SEQUENCE [LARGE SCALE GENOMIC DNA]</scope>
</reference>
<name>A0A2P0VNB7_9VIRU</name>
<accession>A0A2P0VNB7</accession>
<dbReference type="PROSITE" id="PS51194">
    <property type="entry name" value="HELICASE_CTER"/>
    <property type="match status" value="1"/>
</dbReference>
<evidence type="ECO:0000259" key="5">
    <source>
        <dbReference type="PROSITE" id="PS51194"/>
    </source>
</evidence>
<dbReference type="InterPro" id="IPR001650">
    <property type="entry name" value="Helicase_C-like"/>
</dbReference>
<evidence type="ECO:0000313" key="6">
    <source>
        <dbReference type="EMBL" id="AUF82405.1"/>
    </source>
</evidence>
<dbReference type="InterPro" id="IPR011545">
    <property type="entry name" value="DEAD/DEAH_box_helicase_dom"/>
</dbReference>
<dbReference type="GO" id="GO:0004386">
    <property type="term" value="F:helicase activity"/>
    <property type="evidence" value="ECO:0007669"/>
    <property type="project" value="UniProtKB-KW"/>
</dbReference>
<proteinExistence type="predicted"/>
<sequence length="536" mass="58727">MDTATDIQRLAYNPIKDGRDVFGRSKTGTGKSLAFLIPALERFAEYRDSVKSGDVSIVILSPIKELSMQLASVAKKLTSDGFKGAGGRPFKVHTLIGKNGYHEFAKGVPCDMLVATPGSTHPKKGGGLGKLVVTDKKAADRLANVRTMILDEGDSLTDQGFVPTLRVIDSKVKRSSSGKSGNNRYQMLVFSATLPPDLASSPMMKSRMNGIVYADTVGHGHKSVGSNVVQEIIVGNSRYQLQILASALERHIREMEQSGGSKEDADFQEKLQKQLSSIPSLFSELVDNENLLKGLASLKPPKTPTSAEPAFSWKILVFVSSSMYVDYINEALRNVMRRYRVFKIHGKLPPSVRSNASDNFRRCDKCILVSTDASARGMDYAGITGVFQIGFTNRSEYIQRAGRVGRAGARGYAATILDHVEADRVLRTRCIETDETCIGDVVNSGNVKVLRARAASESSEVKSTDKSFLYDKDLSARVNPRYINVNKLFSSWLGGIASNFKRLKIPPKEAVNWADRFAQGIGARATPKYIRSKLKV</sequence>
<keyword evidence="6" id="KW-0347">Helicase</keyword>
<keyword evidence="2" id="KW-0378">Hydrolase</keyword>
<evidence type="ECO:0000256" key="3">
    <source>
        <dbReference type="ARBA" id="ARBA00022840"/>
    </source>
</evidence>
<evidence type="ECO:0000256" key="1">
    <source>
        <dbReference type="ARBA" id="ARBA00022741"/>
    </source>
</evidence>
<organism evidence="6">
    <name type="scientific">Tetraselmis virus 1</name>
    <dbReference type="NCBI Taxonomy" id="2060617"/>
    <lineage>
        <taxon>Viruses</taxon>
        <taxon>Varidnaviria</taxon>
        <taxon>Bamfordvirae</taxon>
        <taxon>Nucleocytoviricota</taxon>
        <taxon>Megaviricetes</taxon>
        <taxon>Imitervirales</taxon>
        <taxon>Allomimiviridae</taxon>
        <taxon>Oceanusvirus</taxon>
        <taxon>Oceanusvirus kaneohense</taxon>
    </lineage>
</organism>
<dbReference type="PANTHER" id="PTHR24031">
    <property type="entry name" value="RNA HELICASE"/>
    <property type="match status" value="1"/>
</dbReference>
<dbReference type="GO" id="GO:0005524">
    <property type="term" value="F:ATP binding"/>
    <property type="evidence" value="ECO:0007669"/>
    <property type="project" value="UniProtKB-KW"/>
</dbReference>
<dbReference type="SMART" id="SM00487">
    <property type="entry name" value="DEXDc"/>
    <property type="match status" value="1"/>
</dbReference>
<dbReference type="Gene3D" id="3.40.50.300">
    <property type="entry name" value="P-loop containing nucleotide triphosphate hydrolases"/>
    <property type="match status" value="2"/>
</dbReference>
<gene>
    <name evidence="6" type="ORF">TetV_313</name>
</gene>
<keyword evidence="7" id="KW-1185">Reference proteome</keyword>
<dbReference type="SMART" id="SM00490">
    <property type="entry name" value="HELICc"/>
    <property type="match status" value="1"/>
</dbReference>
<evidence type="ECO:0000313" key="7">
    <source>
        <dbReference type="Proteomes" id="UP000244773"/>
    </source>
</evidence>
<dbReference type="Pfam" id="PF00271">
    <property type="entry name" value="Helicase_C"/>
    <property type="match status" value="1"/>
</dbReference>